<evidence type="ECO:0000256" key="4">
    <source>
        <dbReference type="ARBA" id="ARBA00022989"/>
    </source>
</evidence>
<feature type="region of interest" description="Disordered" evidence="8">
    <location>
        <begin position="864"/>
        <end position="902"/>
    </location>
</feature>
<dbReference type="AlphaFoldDB" id="A8IVB2"/>
<protein>
    <recommendedName>
        <fullName evidence="10">Letm1 RBD domain-containing protein</fullName>
    </recommendedName>
</protein>
<feature type="coiled-coil region" evidence="7">
    <location>
        <begin position="435"/>
        <end position="469"/>
    </location>
</feature>
<feature type="compositionally biased region" description="Polar residues" evidence="8">
    <location>
        <begin position="833"/>
        <end position="842"/>
    </location>
</feature>
<evidence type="ECO:0000259" key="10">
    <source>
        <dbReference type="Pfam" id="PF07766"/>
    </source>
</evidence>
<dbReference type="Gramene" id="PNW75730">
    <property type="protein sequence ID" value="PNW75730"/>
    <property type="gene ID" value="CHLRE_12g538700v5"/>
</dbReference>
<dbReference type="Pfam" id="PF07766">
    <property type="entry name" value="LETM1_RBD"/>
    <property type="match status" value="1"/>
</dbReference>
<evidence type="ECO:0000256" key="2">
    <source>
        <dbReference type="ARBA" id="ARBA00022692"/>
    </source>
</evidence>
<dbReference type="GO" id="GO:0043022">
    <property type="term" value="F:ribosome binding"/>
    <property type="evidence" value="ECO:0007669"/>
    <property type="project" value="InterPro"/>
</dbReference>
<keyword evidence="12" id="KW-1185">Reference proteome</keyword>
<feature type="region of interest" description="Disordered" evidence="8">
    <location>
        <begin position="1"/>
        <end position="137"/>
    </location>
</feature>
<dbReference type="GO" id="GO:0005743">
    <property type="term" value="C:mitochondrial inner membrane"/>
    <property type="evidence" value="ECO:0007669"/>
    <property type="project" value="UniProtKB-SubCell"/>
</dbReference>
<keyword evidence="3" id="KW-0999">Mitochondrion inner membrane</keyword>
<dbReference type="GeneID" id="5718441"/>
<feature type="domain" description="Letm1 RBD" evidence="10">
    <location>
        <begin position="680"/>
        <end position="744"/>
    </location>
</feature>
<feature type="compositionally biased region" description="Low complexity" evidence="8">
    <location>
        <begin position="893"/>
        <end position="902"/>
    </location>
</feature>
<dbReference type="OrthoDB" id="275278at2759"/>
<dbReference type="Proteomes" id="UP000006906">
    <property type="component" value="Chromosome 12"/>
</dbReference>
<feature type="compositionally biased region" description="Low complexity" evidence="8">
    <location>
        <begin position="83"/>
        <end position="115"/>
    </location>
</feature>
<keyword evidence="7" id="KW-0175">Coiled coil</keyword>
<dbReference type="PANTHER" id="PTHR14009:SF1">
    <property type="entry name" value="MITOCHONDRIAL PROTON_CALCIUM EXCHANGER PROTEIN"/>
    <property type="match status" value="1"/>
</dbReference>
<evidence type="ECO:0000313" key="11">
    <source>
        <dbReference type="EMBL" id="PNW75730.1"/>
    </source>
</evidence>
<reference evidence="11 12" key="1">
    <citation type="journal article" date="2007" name="Science">
        <title>The Chlamydomonas genome reveals the evolution of key animal and plant functions.</title>
        <authorList>
            <person name="Merchant S.S."/>
            <person name="Prochnik S.E."/>
            <person name="Vallon O."/>
            <person name="Harris E.H."/>
            <person name="Karpowicz S.J."/>
            <person name="Witman G.B."/>
            <person name="Terry A."/>
            <person name="Salamov A."/>
            <person name="Fritz-Laylin L.K."/>
            <person name="Marechal-Drouard L."/>
            <person name="Marshall W.F."/>
            <person name="Qu L.H."/>
            <person name="Nelson D.R."/>
            <person name="Sanderfoot A.A."/>
            <person name="Spalding M.H."/>
            <person name="Kapitonov V.V."/>
            <person name="Ren Q."/>
            <person name="Ferris P."/>
            <person name="Lindquist E."/>
            <person name="Shapiro H."/>
            <person name="Lucas S.M."/>
            <person name="Grimwood J."/>
            <person name="Schmutz J."/>
            <person name="Cardol P."/>
            <person name="Cerutti H."/>
            <person name="Chanfreau G."/>
            <person name="Chen C.L."/>
            <person name="Cognat V."/>
            <person name="Croft M.T."/>
            <person name="Dent R."/>
            <person name="Dutcher S."/>
            <person name="Fernandez E."/>
            <person name="Fukuzawa H."/>
            <person name="Gonzalez-Ballester D."/>
            <person name="Gonzalez-Halphen D."/>
            <person name="Hallmann A."/>
            <person name="Hanikenne M."/>
            <person name="Hippler M."/>
            <person name="Inwood W."/>
            <person name="Jabbari K."/>
            <person name="Kalanon M."/>
            <person name="Kuras R."/>
            <person name="Lefebvre P.A."/>
            <person name="Lemaire S.D."/>
            <person name="Lobanov A.V."/>
            <person name="Lohr M."/>
            <person name="Manuell A."/>
            <person name="Meier I."/>
            <person name="Mets L."/>
            <person name="Mittag M."/>
            <person name="Mittelmeier T."/>
            <person name="Moroney J.V."/>
            <person name="Moseley J."/>
            <person name="Napoli C."/>
            <person name="Nedelcu A.M."/>
            <person name="Niyogi K."/>
            <person name="Novoselov S.V."/>
            <person name="Paulsen I.T."/>
            <person name="Pazour G."/>
            <person name="Purton S."/>
            <person name="Ral J.P."/>
            <person name="Riano-Pachon D.M."/>
            <person name="Riekhof W."/>
            <person name="Rymarquis L."/>
            <person name="Schroda M."/>
            <person name="Stern D."/>
            <person name="Umen J."/>
            <person name="Willows R."/>
            <person name="Wilson N."/>
            <person name="Zimmer S.L."/>
            <person name="Allmer J."/>
            <person name="Balk J."/>
            <person name="Bisova K."/>
            <person name="Chen C.J."/>
            <person name="Elias M."/>
            <person name="Gendler K."/>
            <person name="Hauser C."/>
            <person name="Lamb M.R."/>
            <person name="Ledford H."/>
            <person name="Long J.C."/>
            <person name="Minagawa J."/>
            <person name="Page M.D."/>
            <person name="Pan J."/>
            <person name="Pootakham W."/>
            <person name="Roje S."/>
            <person name="Rose A."/>
            <person name="Stahlberg E."/>
            <person name="Terauchi A.M."/>
            <person name="Yang P."/>
            <person name="Ball S."/>
            <person name="Bowler C."/>
            <person name="Dieckmann C.L."/>
            <person name="Gladyshev V.N."/>
            <person name="Green P."/>
            <person name="Jorgensen R."/>
            <person name="Mayfield S."/>
            <person name="Mueller-Roeber B."/>
            <person name="Rajamani S."/>
            <person name="Sayre R.T."/>
            <person name="Brokstein P."/>
            <person name="Dubchak I."/>
            <person name="Goodstein D."/>
            <person name="Hornick L."/>
            <person name="Huang Y.W."/>
            <person name="Jhaveri J."/>
            <person name="Luo Y."/>
            <person name="Martinez D."/>
            <person name="Ngau W.C."/>
            <person name="Otillar B."/>
            <person name="Poliakov A."/>
            <person name="Porter A."/>
            <person name="Szajkowski L."/>
            <person name="Werner G."/>
            <person name="Zhou K."/>
            <person name="Grigoriev I.V."/>
            <person name="Rokhsar D.S."/>
            <person name="Grossman A.R."/>
        </authorList>
    </citation>
    <scope>NUCLEOTIDE SEQUENCE [LARGE SCALE GENOMIC DNA]</scope>
    <source>
        <strain evidence="12">CC-503</strain>
    </source>
</reference>
<gene>
    <name evidence="11" type="ORF">CHLRE_12g538700v5</name>
</gene>
<dbReference type="InterPro" id="IPR044202">
    <property type="entry name" value="LETM1/MDM38-like"/>
</dbReference>
<keyword evidence="4 9" id="KW-1133">Transmembrane helix</keyword>
<dbReference type="SMR" id="A8IVB2"/>
<accession>A8IVB2</accession>
<dbReference type="PaxDb" id="3055-EDP03534"/>
<feature type="compositionally biased region" description="Basic and acidic residues" evidence="8">
    <location>
        <begin position="864"/>
        <end position="876"/>
    </location>
</feature>
<evidence type="ECO:0000256" key="1">
    <source>
        <dbReference type="ARBA" id="ARBA00004434"/>
    </source>
</evidence>
<evidence type="ECO:0000256" key="6">
    <source>
        <dbReference type="ARBA" id="ARBA00023136"/>
    </source>
</evidence>
<organism evidence="11 12">
    <name type="scientific">Chlamydomonas reinhardtii</name>
    <name type="common">Chlamydomonas smithii</name>
    <dbReference type="NCBI Taxonomy" id="3055"/>
    <lineage>
        <taxon>Eukaryota</taxon>
        <taxon>Viridiplantae</taxon>
        <taxon>Chlorophyta</taxon>
        <taxon>core chlorophytes</taxon>
        <taxon>Chlorophyceae</taxon>
        <taxon>CS clade</taxon>
        <taxon>Chlamydomonadales</taxon>
        <taxon>Chlamydomonadaceae</taxon>
        <taxon>Chlamydomonas</taxon>
    </lineage>
</organism>
<comment type="subcellular location">
    <subcellularLocation>
        <location evidence="1">Mitochondrion inner membrane</location>
        <topology evidence="1">Single-pass membrane protein</topology>
    </subcellularLocation>
</comment>
<feature type="compositionally biased region" description="Low complexity" evidence="8">
    <location>
        <begin position="186"/>
        <end position="205"/>
    </location>
</feature>
<dbReference type="InParanoid" id="A8IVB2"/>
<keyword evidence="5" id="KW-0496">Mitochondrion</keyword>
<dbReference type="OMA" id="MGPALIN"/>
<evidence type="ECO:0000256" key="9">
    <source>
        <dbReference type="SAM" id="Phobius"/>
    </source>
</evidence>
<evidence type="ECO:0000256" key="8">
    <source>
        <dbReference type="SAM" id="MobiDB-lite"/>
    </source>
</evidence>
<name>A8IVB2_CHLRE</name>
<evidence type="ECO:0000256" key="5">
    <source>
        <dbReference type="ARBA" id="ARBA00023128"/>
    </source>
</evidence>
<dbReference type="HOGENOM" id="CLU_321432_0_0_1"/>
<evidence type="ECO:0000256" key="7">
    <source>
        <dbReference type="SAM" id="Coils"/>
    </source>
</evidence>
<dbReference type="KEGG" id="cre:CHLRE_12g538700v5"/>
<evidence type="ECO:0000256" key="3">
    <source>
        <dbReference type="ARBA" id="ARBA00022792"/>
    </source>
</evidence>
<dbReference type="eggNOG" id="KOG1043">
    <property type="taxonomic scope" value="Eukaryota"/>
</dbReference>
<keyword evidence="6 9" id="KW-0472">Membrane</keyword>
<dbReference type="EMBL" id="CM008973">
    <property type="protein sequence ID" value="PNW75730.1"/>
    <property type="molecule type" value="Genomic_DNA"/>
</dbReference>
<feature type="transmembrane region" description="Helical" evidence="9">
    <location>
        <begin position="698"/>
        <end position="721"/>
    </location>
</feature>
<dbReference type="RefSeq" id="XP_001692965.1">
    <property type="nucleotide sequence ID" value="XM_001692913.2"/>
</dbReference>
<feature type="coiled-coil region" evidence="7">
    <location>
        <begin position="737"/>
        <end position="773"/>
    </location>
</feature>
<feature type="compositionally biased region" description="Polar residues" evidence="8">
    <location>
        <begin position="1"/>
        <end position="19"/>
    </location>
</feature>
<keyword evidence="2 9" id="KW-0812">Transmembrane</keyword>
<dbReference type="InterPro" id="IPR033122">
    <property type="entry name" value="LETM1-like_RBD"/>
</dbReference>
<dbReference type="GO" id="GO:0005739">
    <property type="term" value="C:mitochondrion"/>
    <property type="evidence" value="ECO:0000318"/>
    <property type="project" value="GO_Central"/>
</dbReference>
<proteinExistence type="predicted"/>
<feature type="region of interest" description="Disordered" evidence="8">
    <location>
        <begin position="176"/>
        <end position="233"/>
    </location>
</feature>
<sequence>MRSSLPTSGVGQASTSGRNASLKPWPAVQPRLRAPTLPGQSSLAGSESLRDRSGHRSVHARATAPGPGSSTKKQVKAPPTAPAPSSASVASRVDITAASTGPAAAATQTTEAAAASGPTVLQPLSQPKQTQDDVLRRSDERVRRLTTLVETRRLYRNLIRAQHLLGLATPIYVAPPPPPEVDTDAEAAQASTSAAAATGLSSAAGLSGGEESGEGSGERAGTASTRGPSAEEDKALKGALENAAEMALVAEQLKAGLRSLPVGFGSAIFSGALASSSEERVRALVRQVAADLRDRLAAELPHIPVSGDGALHYIEARNAKYSRRVALDELQGGGSGGAGAVANGSSAADIPGVSPRKSALERLEAAERVAGEIIANNIKPALKKASEQDFLEVVKGTSSYLRGLWVRLNGGSPMHPAGLAAQRAGLDLPMPVGSQEQSELAISQLSLELEGLEKKLQDASKTRENRLRKAGLQDRVQVAIQLKGLDAQVLHLSSMLAVRTLQLEMEHIFGSLEAEALDFFNGVQQGGLLARDGSTNELALLVAEFAWLDEQLTLLAAALQAGGEGPSNTAGAPASHGAPAGTAGADAAAAVVMGPALINDEVLGKLAAEIPDMRMRVGVADQTVFGGQGFSLTKARLQLRESLDKVKEAVNFLTRGFKLLGSDVNTGVRLFLKAALGNVLKPREVSALRRTARDLLTFIPFTIILIIPLSPLGHVLVFGFIQRYFPTFFPSQFSSRRQEIMVRYEELERQLLEAQANAEAAEEEVELARAREAVARLTAPESAAPVLLGSAVAAAAAGAAVDSGAVPGADGGLNGIAGGTGKSGRGSPAAVKNSATSVSMSSIDEVTLQEATQKVRILSEQLDTIRDEVDLPHSDGPEQGQAEQDGGSGGRGSANSASRKQA</sequence>
<feature type="region of interest" description="Disordered" evidence="8">
    <location>
        <begin position="818"/>
        <end position="842"/>
    </location>
</feature>
<evidence type="ECO:0000313" key="12">
    <source>
        <dbReference type="Proteomes" id="UP000006906"/>
    </source>
</evidence>
<dbReference type="STRING" id="3055.A8IVB2"/>
<dbReference type="PANTHER" id="PTHR14009">
    <property type="entry name" value="LEUCINE ZIPPER-EF-HAND CONTAINING TRANSMEMBRANE PROTEIN"/>
    <property type="match status" value="1"/>
</dbReference>